<sequence>MWYLKCGLLGSDERIEWELTDQNLALKTPTTAPYAKAVVFKIHMQQTGLSEN</sequence>
<protein>
    <submittedName>
        <fullName evidence="1">Uncharacterized protein</fullName>
    </submittedName>
</protein>
<organism evidence="1 2">
    <name type="scientific">Fodinibius salicampi</name>
    <dbReference type="NCBI Taxonomy" id="1920655"/>
    <lineage>
        <taxon>Bacteria</taxon>
        <taxon>Pseudomonadati</taxon>
        <taxon>Balneolota</taxon>
        <taxon>Balneolia</taxon>
        <taxon>Balneolales</taxon>
        <taxon>Balneolaceae</taxon>
        <taxon>Fodinibius</taxon>
    </lineage>
</organism>
<name>A0ABT3PZL6_9BACT</name>
<reference evidence="1 2" key="1">
    <citation type="submission" date="2021-11" db="EMBL/GenBank/DDBJ databases">
        <title>Aliifidinibius sp. nov., a new bacterium isolated from saline soil.</title>
        <authorList>
            <person name="Galisteo C."/>
            <person name="De La Haba R."/>
            <person name="Sanchez-Porro C."/>
            <person name="Ventosa A."/>
        </authorList>
    </citation>
    <scope>NUCLEOTIDE SEQUENCE [LARGE SCALE GENOMIC DNA]</scope>
    <source>
        <strain evidence="1 2">KACC 190600</strain>
    </source>
</reference>
<evidence type="ECO:0000313" key="1">
    <source>
        <dbReference type="EMBL" id="MCW9713309.1"/>
    </source>
</evidence>
<dbReference type="RefSeq" id="WP_265789881.1">
    <property type="nucleotide sequence ID" value="NZ_BAABRS010000002.1"/>
</dbReference>
<evidence type="ECO:0000313" key="2">
    <source>
        <dbReference type="Proteomes" id="UP001207337"/>
    </source>
</evidence>
<proteinExistence type="predicted"/>
<accession>A0ABT3PZL6</accession>
<dbReference type="InterPro" id="IPR013780">
    <property type="entry name" value="Glyco_hydro_b"/>
</dbReference>
<dbReference type="EMBL" id="JAJNDC010000002">
    <property type="protein sequence ID" value="MCW9713309.1"/>
    <property type="molecule type" value="Genomic_DNA"/>
</dbReference>
<keyword evidence="2" id="KW-1185">Reference proteome</keyword>
<gene>
    <name evidence="1" type="ORF">LQ318_10360</name>
</gene>
<comment type="caution">
    <text evidence="1">The sequence shown here is derived from an EMBL/GenBank/DDBJ whole genome shotgun (WGS) entry which is preliminary data.</text>
</comment>
<dbReference type="Proteomes" id="UP001207337">
    <property type="component" value="Unassembled WGS sequence"/>
</dbReference>
<dbReference type="Gene3D" id="2.60.40.1180">
    <property type="entry name" value="Golgi alpha-mannosidase II"/>
    <property type="match status" value="1"/>
</dbReference>